<dbReference type="GO" id="GO:0004222">
    <property type="term" value="F:metalloendopeptidase activity"/>
    <property type="evidence" value="ECO:0007669"/>
    <property type="project" value="TreeGrafter"/>
</dbReference>
<dbReference type="GO" id="GO:0042742">
    <property type="term" value="P:defense response to bacterium"/>
    <property type="evidence" value="ECO:0007669"/>
    <property type="project" value="UniProtKB-KW"/>
</dbReference>
<dbReference type="Pfam" id="PF01551">
    <property type="entry name" value="Peptidase_M23"/>
    <property type="match status" value="1"/>
</dbReference>
<dbReference type="EMBL" id="MT310888">
    <property type="protein sequence ID" value="QJD52835.1"/>
    <property type="molecule type" value="Genomic_DNA"/>
</dbReference>
<dbReference type="SUPFAM" id="SSF51261">
    <property type="entry name" value="Duplicated hybrid motif"/>
    <property type="match status" value="1"/>
</dbReference>
<dbReference type="Proteomes" id="UP000501333">
    <property type="component" value="Segment"/>
</dbReference>
<feature type="domain" description="M23ase beta-sheet core" evidence="5">
    <location>
        <begin position="38"/>
        <end position="130"/>
    </location>
</feature>
<proteinExistence type="predicted"/>
<evidence type="ECO:0000259" key="5">
    <source>
        <dbReference type="Pfam" id="PF01551"/>
    </source>
</evidence>
<dbReference type="SUPFAM" id="SSF47090">
    <property type="entry name" value="PGBD-like"/>
    <property type="match status" value="1"/>
</dbReference>
<dbReference type="CDD" id="cd12797">
    <property type="entry name" value="M23_peptidase"/>
    <property type="match status" value="1"/>
</dbReference>
<evidence type="ECO:0000256" key="2">
    <source>
        <dbReference type="ARBA" id="ARBA00022638"/>
    </source>
</evidence>
<name>A0A6M3T3H9_9CAUD</name>
<accession>A0A6M3T3H9</accession>
<dbReference type="InterPro" id="IPR011055">
    <property type="entry name" value="Dup_hybrid_motif"/>
</dbReference>
<dbReference type="Gene3D" id="1.10.101.10">
    <property type="entry name" value="PGBD-like superfamily/PGBD"/>
    <property type="match status" value="1"/>
</dbReference>
<evidence type="ECO:0000256" key="1">
    <source>
        <dbReference type="ARBA" id="ARBA00022529"/>
    </source>
</evidence>
<gene>
    <name evidence="6" type="primary">38</name>
    <name evidence="6" type="ORF">SEA_PHOGO_38</name>
</gene>
<dbReference type="InterPro" id="IPR036366">
    <property type="entry name" value="PGBDSf"/>
</dbReference>
<evidence type="ECO:0000259" key="4">
    <source>
        <dbReference type="Pfam" id="PF01471"/>
    </source>
</evidence>
<feature type="domain" description="Peptidoglycan binding-like" evidence="4">
    <location>
        <begin position="163"/>
        <end position="216"/>
    </location>
</feature>
<dbReference type="PANTHER" id="PTHR21666">
    <property type="entry name" value="PEPTIDASE-RELATED"/>
    <property type="match status" value="1"/>
</dbReference>
<dbReference type="InterPro" id="IPR016047">
    <property type="entry name" value="M23ase_b-sheet_dom"/>
</dbReference>
<keyword evidence="2" id="KW-0081">Bacteriolytic enzyme</keyword>
<dbReference type="GO" id="GO:0031640">
    <property type="term" value="P:killing of cells of another organism"/>
    <property type="evidence" value="ECO:0007669"/>
    <property type="project" value="UniProtKB-KW"/>
</dbReference>
<dbReference type="InterPro" id="IPR050570">
    <property type="entry name" value="Cell_wall_metabolism_enzyme"/>
</dbReference>
<organism evidence="6 7">
    <name type="scientific">Microbacterium phage Phogo</name>
    <dbReference type="NCBI Taxonomy" id="2725604"/>
    <lineage>
        <taxon>Viruses</taxon>
        <taxon>Duplodnaviria</taxon>
        <taxon>Heunggongvirae</taxon>
        <taxon>Uroviricota</taxon>
        <taxon>Caudoviricetes</taxon>
        <taxon>Eekayvirinae</taxon>
        <taxon>Tinytimothyvirus</taxon>
        <taxon>Tinytimothyvirus alex44</taxon>
    </lineage>
</organism>
<keyword evidence="1" id="KW-0929">Antimicrobial</keyword>
<evidence type="ECO:0000313" key="7">
    <source>
        <dbReference type="Proteomes" id="UP000501333"/>
    </source>
</evidence>
<sequence>MADVKGGYLRPTPAGGISSSWQAHKDRRPPAFPGPSQEPGTDIACAYGTTLVAPEDGVVVEIKTSNSNATGRFVTIDLNDGRRVRYLHLSAVLVNSGARVTRGQAVARSGASANGRDWGVGAHVHVTLWDFHRYVFGPNGTMDFMPQIGADNDGGAGGLTYSQEVANQQAWMNQARGEKLVVDGYRGGFTIAAIKRYQTFLGVKADGVWGANTQAAHQKYYDSLQTPAPSGHVGGVNDLASIGDVRGLQKIAKLYGYAGRIDNDWGDGSKRGFQRFLDQNYGGSLATWLRSKWGYKDADNIWGPNMKAAAARASVANMAAL</sequence>
<dbReference type="InterPro" id="IPR036365">
    <property type="entry name" value="PGBD-like_sf"/>
</dbReference>
<dbReference type="PANTHER" id="PTHR21666:SF270">
    <property type="entry name" value="MUREIN HYDROLASE ACTIVATOR ENVC"/>
    <property type="match status" value="1"/>
</dbReference>
<evidence type="ECO:0000256" key="3">
    <source>
        <dbReference type="SAM" id="MobiDB-lite"/>
    </source>
</evidence>
<reference evidence="6 7" key="1">
    <citation type="submission" date="2020-04" db="EMBL/GenBank/DDBJ databases">
        <authorList>
            <person name="Ariel J.D."/>
            <person name="Backlas-Cruz J."/>
            <person name="Chaudhry M.A."/>
            <person name="Chin A."/>
            <person name="Dicamillo L.T."/>
            <person name="Ediriweera G."/>
            <person name="Godshall S.L."/>
            <person name="Guda A."/>
            <person name="Heck A.E."/>
            <person name="Hornbaker A.C."/>
            <person name="Kubiak E.V."/>
            <person name="Lamb G.M."/>
            <person name="Mahmood A."/>
            <person name="Mehta I.R."/>
            <person name="Mula M."/>
            <person name="Mulukutla S."/>
            <person name="Pottasseril K.S."/>
            <person name="Rub H.A."/>
            <person name="Shah S.M."/>
            <person name="Solanky R.M."/>
            <person name="Suh J.C."/>
            <person name="Evtimov V.S."/>
            <person name="Gurney S.M.R."/>
            <person name="Garlena R.A."/>
            <person name="Russell D.A."/>
            <person name="Pope W.H."/>
            <person name="Jacobs-Sera D."/>
            <person name="Hatfull G.F."/>
        </authorList>
    </citation>
    <scope>NUCLEOTIDE SEQUENCE [LARGE SCALE GENOMIC DNA]</scope>
</reference>
<dbReference type="Pfam" id="PF01471">
    <property type="entry name" value="PG_binding_1"/>
    <property type="match status" value="1"/>
</dbReference>
<protein>
    <submittedName>
        <fullName evidence="6">Lysin A</fullName>
    </submittedName>
</protein>
<dbReference type="Gene3D" id="2.70.70.10">
    <property type="entry name" value="Glucose Permease (Domain IIA)"/>
    <property type="match status" value="1"/>
</dbReference>
<evidence type="ECO:0000313" key="6">
    <source>
        <dbReference type="EMBL" id="QJD52835.1"/>
    </source>
</evidence>
<dbReference type="InterPro" id="IPR002477">
    <property type="entry name" value="Peptidoglycan-bd-like"/>
</dbReference>
<feature type="region of interest" description="Disordered" evidence="3">
    <location>
        <begin position="1"/>
        <end position="40"/>
    </location>
</feature>